<keyword evidence="2" id="KW-1185">Reference proteome</keyword>
<protein>
    <submittedName>
        <fullName evidence="3">Uncharacterized protein</fullName>
    </submittedName>
</protein>
<feature type="signal peptide" evidence="1">
    <location>
        <begin position="1"/>
        <end position="18"/>
    </location>
</feature>
<reference evidence="3" key="1">
    <citation type="submission" date="2025-08" db="UniProtKB">
        <authorList>
            <consortium name="RefSeq"/>
        </authorList>
    </citation>
    <scope>IDENTIFICATION</scope>
    <source>
        <strain evidence="3">USDA-PBARC FA_bdor</strain>
        <tissue evidence="3">Whole organism</tissue>
    </source>
</reference>
<dbReference type="GeneID" id="105271181"/>
<sequence>MSAVKIVIISVIIATVTAAPAAPDKNERSVKPFWHLPCGEVSDNEIIPAEDTVEELRSVLIRLRLQHELTLNDYLSRDYEFLYERVKKGVHKHQYIPNWIPGKQDVDNTRGLAGKDPQTIANHLPKFHLDLQKFAVAIEELIDDEPSEKILTALRSTQSYLQMLLCEVESVIVTLPGINLPGRVSRGIMTAIQREPVDETRRLIRDWGVLLKYKDYLHAWRHVLDY</sequence>
<organism evidence="2 3">
    <name type="scientific">Fopius arisanus</name>
    <dbReference type="NCBI Taxonomy" id="64838"/>
    <lineage>
        <taxon>Eukaryota</taxon>
        <taxon>Metazoa</taxon>
        <taxon>Ecdysozoa</taxon>
        <taxon>Arthropoda</taxon>
        <taxon>Hexapoda</taxon>
        <taxon>Insecta</taxon>
        <taxon>Pterygota</taxon>
        <taxon>Neoptera</taxon>
        <taxon>Endopterygota</taxon>
        <taxon>Hymenoptera</taxon>
        <taxon>Apocrita</taxon>
        <taxon>Ichneumonoidea</taxon>
        <taxon>Braconidae</taxon>
        <taxon>Opiinae</taxon>
        <taxon>Fopius</taxon>
    </lineage>
</organism>
<evidence type="ECO:0000313" key="3">
    <source>
        <dbReference type="RefSeq" id="XP_011310862.1"/>
    </source>
</evidence>
<gene>
    <name evidence="3" type="primary">LOC105271181</name>
</gene>
<evidence type="ECO:0000256" key="1">
    <source>
        <dbReference type="SAM" id="SignalP"/>
    </source>
</evidence>
<accession>A0A9R1TJR0</accession>
<feature type="chain" id="PRO_5040271176" evidence="1">
    <location>
        <begin position="19"/>
        <end position="226"/>
    </location>
</feature>
<evidence type="ECO:0000313" key="2">
    <source>
        <dbReference type="Proteomes" id="UP000694866"/>
    </source>
</evidence>
<dbReference type="RefSeq" id="XP_011310862.1">
    <property type="nucleotide sequence ID" value="XM_011312560.1"/>
</dbReference>
<dbReference type="AlphaFoldDB" id="A0A9R1TJR0"/>
<dbReference type="OrthoDB" id="6613562at2759"/>
<proteinExistence type="predicted"/>
<dbReference type="Proteomes" id="UP000694866">
    <property type="component" value="Unplaced"/>
</dbReference>
<name>A0A9R1TJR0_9HYME</name>
<keyword evidence="1" id="KW-0732">Signal</keyword>
<dbReference type="KEGG" id="fas:105271181"/>